<keyword evidence="1" id="KW-0812">Transmembrane</keyword>
<keyword evidence="1" id="KW-1133">Transmembrane helix</keyword>
<gene>
    <name evidence="2" type="primary">AVEN_236654_1</name>
    <name evidence="2" type="ORF">CDAR_266111</name>
</gene>
<feature type="transmembrane region" description="Helical" evidence="1">
    <location>
        <begin position="217"/>
        <end position="240"/>
    </location>
</feature>
<reference evidence="2 3" key="1">
    <citation type="submission" date="2021-06" db="EMBL/GenBank/DDBJ databases">
        <title>Caerostris darwini draft genome.</title>
        <authorList>
            <person name="Kono N."/>
            <person name="Arakawa K."/>
        </authorList>
    </citation>
    <scope>NUCLEOTIDE SEQUENCE [LARGE SCALE GENOMIC DNA]</scope>
</reference>
<feature type="transmembrane region" description="Helical" evidence="1">
    <location>
        <begin position="29"/>
        <end position="48"/>
    </location>
</feature>
<accession>A0AAV4QU13</accession>
<evidence type="ECO:0008006" key="4">
    <source>
        <dbReference type="Google" id="ProtNLM"/>
    </source>
</evidence>
<dbReference type="AlphaFoldDB" id="A0AAV4QU13"/>
<keyword evidence="3" id="KW-1185">Reference proteome</keyword>
<dbReference type="EMBL" id="BPLQ01005017">
    <property type="protein sequence ID" value="GIY12314.1"/>
    <property type="molecule type" value="Genomic_DNA"/>
</dbReference>
<sequence length="340" mass="40099">MENIIKPILVLFLFCGIDITEKNRRWPKLFASIYNATALGVISVKFYCGVVRCFYWRYTLDITITLAHWMMWWAMQIKKNKFIFLIQKMKPLKKELDPFDRQRLPKIAKKYSISVILLSCSCASLWIINLRIFKRTHCPFDVPNADIRNMLMNLAYEFGTAYINNYTIFSFSAFYILNCSVISNSLSMRKKRKNHAFNLYKTLLQHFEGIEETLSPFMLFLFVRIFSGFFMSLYVLLYAVRVRNVTIPFMSFVELFAHATLMMITVLSADHAQRKADQFRLSLYEYRHVISSMEGKYARFVEDSKYLKLTAWGVFTIQKPLLLGVVAWIFTYTTVLLQFS</sequence>
<keyword evidence="1" id="KW-0472">Membrane</keyword>
<evidence type="ECO:0000313" key="3">
    <source>
        <dbReference type="Proteomes" id="UP001054837"/>
    </source>
</evidence>
<evidence type="ECO:0000313" key="2">
    <source>
        <dbReference type="EMBL" id="GIY12314.1"/>
    </source>
</evidence>
<organism evidence="2 3">
    <name type="scientific">Caerostris darwini</name>
    <dbReference type="NCBI Taxonomy" id="1538125"/>
    <lineage>
        <taxon>Eukaryota</taxon>
        <taxon>Metazoa</taxon>
        <taxon>Ecdysozoa</taxon>
        <taxon>Arthropoda</taxon>
        <taxon>Chelicerata</taxon>
        <taxon>Arachnida</taxon>
        <taxon>Araneae</taxon>
        <taxon>Araneomorphae</taxon>
        <taxon>Entelegynae</taxon>
        <taxon>Araneoidea</taxon>
        <taxon>Araneidae</taxon>
        <taxon>Caerostris</taxon>
    </lineage>
</organism>
<dbReference type="Proteomes" id="UP001054837">
    <property type="component" value="Unassembled WGS sequence"/>
</dbReference>
<comment type="caution">
    <text evidence="2">The sequence shown here is derived from an EMBL/GenBank/DDBJ whole genome shotgun (WGS) entry which is preliminary data.</text>
</comment>
<protein>
    <recommendedName>
        <fullName evidence="4">Gustatory receptor</fullName>
    </recommendedName>
</protein>
<evidence type="ECO:0000256" key="1">
    <source>
        <dbReference type="SAM" id="Phobius"/>
    </source>
</evidence>
<proteinExistence type="predicted"/>
<feature type="transmembrane region" description="Helical" evidence="1">
    <location>
        <begin position="166"/>
        <end position="186"/>
    </location>
</feature>
<name>A0AAV4QU13_9ARAC</name>
<feature type="transmembrane region" description="Helical" evidence="1">
    <location>
        <begin position="111"/>
        <end position="133"/>
    </location>
</feature>
<feature type="transmembrane region" description="Helical" evidence="1">
    <location>
        <begin position="246"/>
        <end position="269"/>
    </location>
</feature>